<dbReference type="GO" id="GO:0016791">
    <property type="term" value="F:phosphatase activity"/>
    <property type="evidence" value="ECO:0007669"/>
    <property type="project" value="TreeGrafter"/>
</dbReference>
<dbReference type="Gene3D" id="3.60.40.10">
    <property type="entry name" value="PPM-type phosphatase domain"/>
    <property type="match status" value="1"/>
</dbReference>
<dbReference type="InterPro" id="IPR001932">
    <property type="entry name" value="PPM-type_phosphatase-like_dom"/>
</dbReference>
<gene>
    <name evidence="4" type="ORF">A0128_09145</name>
</gene>
<feature type="transmembrane region" description="Helical" evidence="2">
    <location>
        <begin position="14"/>
        <end position="33"/>
    </location>
</feature>
<evidence type="ECO:0000256" key="1">
    <source>
        <dbReference type="ARBA" id="ARBA00022801"/>
    </source>
</evidence>
<dbReference type="SUPFAM" id="SSF81606">
    <property type="entry name" value="PP2C-like"/>
    <property type="match status" value="1"/>
</dbReference>
<dbReference type="InterPro" id="IPR052016">
    <property type="entry name" value="Bact_Sigma-Reg"/>
</dbReference>
<reference evidence="4 5" key="1">
    <citation type="submission" date="2016-04" db="EMBL/GenBank/DDBJ databases">
        <title>Complete genome seqeunce of Leptospira alstonii serovar Room22.</title>
        <authorList>
            <person name="Nally J.E."/>
            <person name="Bayles D.O."/>
            <person name="Hurley D."/>
            <person name="Fanning S."/>
            <person name="McMahon B.J."/>
            <person name="Arent Z."/>
        </authorList>
    </citation>
    <scope>NUCLEOTIDE SEQUENCE [LARGE SCALE GENOMIC DNA]</scope>
    <source>
        <strain evidence="4 5">GWTS #1</strain>
    </source>
</reference>
<feature type="transmembrane region" description="Helical" evidence="2">
    <location>
        <begin position="132"/>
        <end position="154"/>
    </location>
</feature>
<feature type="transmembrane region" description="Helical" evidence="2">
    <location>
        <begin position="45"/>
        <end position="66"/>
    </location>
</feature>
<dbReference type="KEGG" id="laj:A0128_09145"/>
<evidence type="ECO:0000256" key="2">
    <source>
        <dbReference type="SAM" id="Phobius"/>
    </source>
</evidence>
<keyword evidence="2" id="KW-1133">Transmembrane helix</keyword>
<keyword evidence="5" id="KW-1185">Reference proteome</keyword>
<evidence type="ECO:0000313" key="5">
    <source>
        <dbReference type="Proteomes" id="UP000094197"/>
    </source>
</evidence>
<keyword evidence="2" id="KW-0812">Transmembrane</keyword>
<keyword evidence="1" id="KW-0378">Hydrolase</keyword>
<dbReference type="PANTHER" id="PTHR43156:SF2">
    <property type="entry name" value="STAGE II SPORULATION PROTEIN E"/>
    <property type="match status" value="1"/>
</dbReference>
<feature type="domain" description="PPM-type phosphatase" evidence="3">
    <location>
        <begin position="102"/>
        <end position="325"/>
    </location>
</feature>
<protein>
    <submittedName>
        <fullName evidence="4">Phosphatase</fullName>
    </submittedName>
</protein>
<dbReference type="OrthoDB" id="342342at2"/>
<accession>A0A1D7UWL8</accession>
<organism evidence="4 5">
    <name type="scientific">Leptospira tipperaryensis</name>
    <dbReference type="NCBI Taxonomy" id="2564040"/>
    <lineage>
        <taxon>Bacteria</taxon>
        <taxon>Pseudomonadati</taxon>
        <taxon>Spirochaetota</taxon>
        <taxon>Spirochaetia</taxon>
        <taxon>Leptospirales</taxon>
        <taxon>Leptospiraceae</taxon>
        <taxon>Leptospira</taxon>
    </lineage>
</organism>
<dbReference type="EMBL" id="CP015217">
    <property type="protein sequence ID" value="AOP33990.1"/>
    <property type="molecule type" value="Genomic_DNA"/>
</dbReference>
<dbReference type="Pfam" id="PF07228">
    <property type="entry name" value="SpoIIE"/>
    <property type="match status" value="1"/>
</dbReference>
<dbReference type="AlphaFoldDB" id="A0A1D7UWL8"/>
<dbReference type="RefSeq" id="WP_069607221.1">
    <property type="nucleotide sequence ID" value="NZ_CP015217.1"/>
</dbReference>
<dbReference type="PANTHER" id="PTHR43156">
    <property type="entry name" value="STAGE II SPORULATION PROTEIN E-RELATED"/>
    <property type="match status" value="1"/>
</dbReference>
<evidence type="ECO:0000313" key="4">
    <source>
        <dbReference type="EMBL" id="AOP33990.1"/>
    </source>
</evidence>
<proteinExistence type="predicted"/>
<dbReference type="InterPro" id="IPR036457">
    <property type="entry name" value="PPM-type-like_dom_sf"/>
</dbReference>
<keyword evidence="2" id="KW-0472">Membrane</keyword>
<evidence type="ECO:0000259" key="3">
    <source>
        <dbReference type="SMART" id="SM00331"/>
    </source>
</evidence>
<name>A0A1D7UWL8_9LEPT</name>
<dbReference type="Proteomes" id="UP000094197">
    <property type="component" value="Chromosome 1"/>
</dbReference>
<sequence>MNLSDYIKKYFQRVGWLLPSLNLLSLILIAVFLENSGLNTKEKIIFYLISIALLYLINYISFILFLTKKFLPSEEIRGKMMKRFRKGDDRMQTYLFPLSIDDAHYEIYGRTLTYNPIGGDFYNFLTDLKGNYWIGIGDSVGHGYLAGIFSMMIFQKMSLLVHLYSDPFEVIEQINESLSQRTEAYPAINANLYATFLLIKADKEGNFQHSGLHPSFVRYKSKTKENEIVETDGKFISTTMNSSLKNVQGKNQFQLESGDIVFCFTDGLYEQKNKGNLYFGESLFRFLEEVPKNDLKKIADSLFAEILIHTGGRIQDDMTILMIRKK</sequence>
<dbReference type="SMART" id="SM00331">
    <property type="entry name" value="PP2C_SIG"/>
    <property type="match status" value="1"/>
</dbReference>